<dbReference type="InterPro" id="IPR029039">
    <property type="entry name" value="Flavoprotein-like_sf"/>
</dbReference>
<feature type="domain" description="NADPH-dependent FMN reductase-like" evidence="2">
    <location>
        <begin position="27"/>
        <end position="157"/>
    </location>
</feature>
<protein>
    <submittedName>
        <fullName evidence="3">NAD(P)H-dependent oxidoreductase</fullName>
    </submittedName>
</protein>
<dbReference type="GO" id="GO:0010181">
    <property type="term" value="F:FMN binding"/>
    <property type="evidence" value="ECO:0007669"/>
    <property type="project" value="TreeGrafter"/>
</dbReference>
<organism evidence="3">
    <name type="scientific">Sediminibacterium sp. KACHI17</name>
    <dbReference type="NCBI Taxonomy" id="1751071"/>
    <lineage>
        <taxon>Bacteria</taxon>
        <taxon>Pseudomonadati</taxon>
        <taxon>Bacteroidota</taxon>
        <taxon>Chitinophagia</taxon>
        <taxon>Chitinophagales</taxon>
        <taxon>Chitinophagaceae</taxon>
        <taxon>Sediminibacterium</taxon>
    </lineage>
</organism>
<proteinExistence type="predicted"/>
<dbReference type="SUPFAM" id="SSF52218">
    <property type="entry name" value="Flavoproteins"/>
    <property type="match status" value="1"/>
</dbReference>
<keyword evidence="1" id="KW-0812">Transmembrane</keyword>
<dbReference type="GO" id="GO:0005829">
    <property type="term" value="C:cytosol"/>
    <property type="evidence" value="ECO:0007669"/>
    <property type="project" value="TreeGrafter"/>
</dbReference>
<accession>A0AAT9GKR5</accession>
<dbReference type="InterPro" id="IPR050712">
    <property type="entry name" value="NAD(P)H-dep_reductase"/>
</dbReference>
<keyword evidence="1" id="KW-0472">Membrane</keyword>
<feature type="transmembrane region" description="Helical" evidence="1">
    <location>
        <begin position="150"/>
        <end position="171"/>
    </location>
</feature>
<reference evidence="3" key="1">
    <citation type="submission" date="2024-02" db="EMBL/GenBank/DDBJ databases">
        <title>Sediminibacterium planktonica sp. nov. and Sediminibacterium longus sp. nov., isolated from surface lake and river water.</title>
        <authorList>
            <person name="Watanabe K."/>
            <person name="Takemine S."/>
            <person name="Ishii Y."/>
            <person name="Ogata Y."/>
            <person name="Shindo C."/>
            <person name="Suda W."/>
        </authorList>
    </citation>
    <scope>NUCLEOTIDE SEQUENCE</scope>
    <source>
        <strain evidence="3">KACHI17</strain>
    </source>
</reference>
<evidence type="ECO:0000313" key="3">
    <source>
        <dbReference type="EMBL" id="BFG71220.1"/>
    </source>
</evidence>
<dbReference type="Gene3D" id="3.40.50.360">
    <property type="match status" value="1"/>
</dbReference>
<sequence length="213" mass="23846">MVKANENVLTMVYGLWAIDHLPNLQNMNIEIISGSPRTNSVTYRVALFLQKHLTQHTPHQVNIIDVRDWKLPLLENVFSSVENTPEAFKPLAERMFAADAFILVTPEYNGSYSPALQNLMDHFPKQAHKPFGLVTASTGAMGGMRASQQLLLLVPALFGVASPYMLVTPFVDKKFNEAGELTDSSFSKSIDLFTNEFLWLAETLRPELSTAYN</sequence>
<dbReference type="EMBL" id="AP029612">
    <property type="protein sequence ID" value="BFG71220.1"/>
    <property type="molecule type" value="Genomic_DNA"/>
</dbReference>
<name>A0AAT9GKR5_9BACT</name>
<dbReference type="PANTHER" id="PTHR30543:SF21">
    <property type="entry name" value="NAD(P)H-DEPENDENT FMN REDUCTASE LOT6"/>
    <property type="match status" value="1"/>
</dbReference>
<dbReference type="GO" id="GO:0016491">
    <property type="term" value="F:oxidoreductase activity"/>
    <property type="evidence" value="ECO:0007669"/>
    <property type="project" value="InterPro"/>
</dbReference>
<dbReference type="AlphaFoldDB" id="A0AAT9GKR5"/>
<gene>
    <name evidence="3" type="ORF">KACHI17_21010</name>
</gene>
<dbReference type="Pfam" id="PF03358">
    <property type="entry name" value="FMN_red"/>
    <property type="match status" value="1"/>
</dbReference>
<evidence type="ECO:0000259" key="2">
    <source>
        <dbReference type="Pfam" id="PF03358"/>
    </source>
</evidence>
<evidence type="ECO:0000256" key="1">
    <source>
        <dbReference type="SAM" id="Phobius"/>
    </source>
</evidence>
<keyword evidence="1" id="KW-1133">Transmembrane helix</keyword>
<dbReference type="PANTHER" id="PTHR30543">
    <property type="entry name" value="CHROMATE REDUCTASE"/>
    <property type="match status" value="1"/>
</dbReference>
<dbReference type="InterPro" id="IPR005025">
    <property type="entry name" value="FMN_Rdtase-like_dom"/>
</dbReference>